<dbReference type="STRING" id="1798377.A2872_03915"/>
<name>A0A1F5Z4P5_9BACT</name>
<dbReference type="Pfam" id="PF08275">
    <property type="entry name" value="DNAG_N"/>
    <property type="match status" value="1"/>
</dbReference>
<dbReference type="Pfam" id="PF13155">
    <property type="entry name" value="Toprim_2"/>
    <property type="match status" value="1"/>
</dbReference>
<dbReference type="AlphaFoldDB" id="A0A1F5Z4P5"/>
<dbReference type="PANTHER" id="PTHR30313">
    <property type="entry name" value="DNA PRIMASE"/>
    <property type="match status" value="1"/>
</dbReference>
<dbReference type="GO" id="GO:0016779">
    <property type="term" value="F:nucleotidyltransferase activity"/>
    <property type="evidence" value="ECO:0007669"/>
    <property type="project" value="InterPro"/>
</dbReference>
<dbReference type="GO" id="GO:0005737">
    <property type="term" value="C:cytoplasm"/>
    <property type="evidence" value="ECO:0007669"/>
    <property type="project" value="TreeGrafter"/>
</dbReference>
<dbReference type="CDD" id="cd03364">
    <property type="entry name" value="TOPRIM_DnaG_primases"/>
    <property type="match status" value="1"/>
</dbReference>
<dbReference type="GO" id="GO:0006269">
    <property type="term" value="P:DNA replication, synthesis of primer"/>
    <property type="evidence" value="ECO:0007669"/>
    <property type="project" value="TreeGrafter"/>
</dbReference>
<proteinExistence type="predicted"/>
<comment type="caution">
    <text evidence="2">The sequence shown here is derived from an EMBL/GenBank/DDBJ whole genome shotgun (WGS) entry which is preliminary data.</text>
</comment>
<accession>A0A1F5Z4P5</accession>
<dbReference type="Gene3D" id="3.40.1360.10">
    <property type="match status" value="1"/>
</dbReference>
<dbReference type="PANTHER" id="PTHR30313:SF2">
    <property type="entry name" value="DNA PRIMASE"/>
    <property type="match status" value="1"/>
</dbReference>
<dbReference type="SMART" id="SM00493">
    <property type="entry name" value="TOPRIM"/>
    <property type="match status" value="1"/>
</dbReference>
<evidence type="ECO:0000313" key="3">
    <source>
        <dbReference type="Proteomes" id="UP000178681"/>
    </source>
</evidence>
<dbReference type="InterPro" id="IPR037068">
    <property type="entry name" value="DNA_primase_core_N_sf"/>
</dbReference>
<sequence>KKGYTNKDLETAGLISVSEKGKVFDRFRGRVMFTLCDHRGNVLGFAGRLLDANAKEAKYVNTAETPVYIKGNILYGLDITKDEIRKTKNAVICEGEIDTIQAYQAGTKNVVAIKGSALTEAQVNLLKRFAENIFLALDADMAGDAAAHRGIQTADNAGLNIKVVEIPDGKDPDECIKKDPAIWLQAVQDAVPFYDYVIDSAAKKYDPNSALGKKNIVKDTAKFLKPIENAVVRAHYLKKLSQIIDLEEDVIATQIEKEGDRLNVEQKTEMPEKVEVMKRRDYIEEYLLALLLQAQNPQDWLVFIKDKLSPKEFKSAGRGKIYDSLTKTKNEFDIKLFIGELPEELRPMADKLFLVDLGPVLDDQQKMLEEISRLVWDIKGLTIRERLNDVSLKIKEKGDDDALQKEFLSLTSELQKLIQDRRMISDDS</sequence>
<dbReference type="SUPFAM" id="SSF56731">
    <property type="entry name" value="DNA primase core"/>
    <property type="match status" value="1"/>
</dbReference>
<dbReference type="InterPro" id="IPR050219">
    <property type="entry name" value="DnaG_primase"/>
</dbReference>
<organism evidence="2 3">
    <name type="scientific">Candidatus Gottesmanbacteria bacterium RIFCSPHIGHO2_01_FULL_42_12</name>
    <dbReference type="NCBI Taxonomy" id="1798377"/>
    <lineage>
        <taxon>Bacteria</taxon>
        <taxon>Candidatus Gottesmaniibacteriota</taxon>
    </lineage>
</organism>
<feature type="non-terminal residue" evidence="2">
    <location>
        <position position="1"/>
    </location>
</feature>
<dbReference type="InterPro" id="IPR034151">
    <property type="entry name" value="TOPRIM_DnaG_bac"/>
</dbReference>
<gene>
    <name evidence="2" type="ORF">A2872_03915</name>
</gene>
<reference evidence="2 3" key="1">
    <citation type="journal article" date="2016" name="Nat. Commun.">
        <title>Thousands of microbial genomes shed light on interconnected biogeochemical processes in an aquifer system.</title>
        <authorList>
            <person name="Anantharaman K."/>
            <person name="Brown C.T."/>
            <person name="Hug L.A."/>
            <person name="Sharon I."/>
            <person name="Castelle C.J."/>
            <person name="Probst A.J."/>
            <person name="Thomas B.C."/>
            <person name="Singh A."/>
            <person name="Wilkins M.J."/>
            <person name="Karaoz U."/>
            <person name="Brodie E.L."/>
            <person name="Williams K.H."/>
            <person name="Hubbard S.S."/>
            <person name="Banfield J.F."/>
        </authorList>
    </citation>
    <scope>NUCLEOTIDE SEQUENCE [LARGE SCALE GENOMIC DNA]</scope>
</reference>
<dbReference type="EMBL" id="MFJG01000008">
    <property type="protein sequence ID" value="OGG07335.1"/>
    <property type="molecule type" value="Genomic_DNA"/>
</dbReference>
<dbReference type="Proteomes" id="UP000178681">
    <property type="component" value="Unassembled WGS sequence"/>
</dbReference>
<dbReference type="PROSITE" id="PS50880">
    <property type="entry name" value="TOPRIM"/>
    <property type="match status" value="1"/>
</dbReference>
<dbReference type="InterPro" id="IPR006171">
    <property type="entry name" value="TOPRIM_dom"/>
</dbReference>
<protein>
    <recommendedName>
        <fullName evidence="1">Toprim domain-containing protein</fullName>
    </recommendedName>
</protein>
<evidence type="ECO:0000259" key="1">
    <source>
        <dbReference type="PROSITE" id="PS50880"/>
    </source>
</evidence>
<dbReference type="Pfam" id="PF10410">
    <property type="entry name" value="DnaB_bind"/>
    <property type="match status" value="1"/>
</dbReference>
<dbReference type="InterPro" id="IPR019475">
    <property type="entry name" value="DNA_primase_DnaB-bd"/>
</dbReference>
<evidence type="ECO:0000313" key="2">
    <source>
        <dbReference type="EMBL" id="OGG07335.1"/>
    </source>
</evidence>
<feature type="domain" description="Toprim" evidence="1">
    <location>
        <begin position="88"/>
        <end position="169"/>
    </location>
</feature>
<dbReference type="Gene3D" id="3.90.980.10">
    <property type="entry name" value="DNA primase, catalytic core, N-terminal domain"/>
    <property type="match status" value="1"/>
</dbReference>
<dbReference type="InterPro" id="IPR013264">
    <property type="entry name" value="DNAG_N"/>
</dbReference>